<dbReference type="EMBL" id="GBRH01171436">
    <property type="protein sequence ID" value="JAE26460.1"/>
    <property type="molecule type" value="Transcribed_RNA"/>
</dbReference>
<name>A0A0A9GMV7_ARUDO</name>
<organism evidence="1">
    <name type="scientific">Arundo donax</name>
    <name type="common">Giant reed</name>
    <name type="synonym">Donax arundinaceus</name>
    <dbReference type="NCBI Taxonomy" id="35708"/>
    <lineage>
        <taxon>Eukaryota</taxon>
        <taxon>Viridiplantae</taxon>
        <taxon>Streptophyta</taxon>
        <taxon>Embryophyta</taxon>
        <taxon>Tracheophyta</taxon>
        <taxon>Spermatophyta</taxon>
        <taxon>Magnoliopsida</taxon>
        <taxon>Liliopsida</taxon>
        <taxon>Poales</taxon>
        <taxon>Poaceae</taxon>
        <taxon>PACMAD clade</taxon>
        <taxon>Arundinoideae</taxon>
        <taxon>Arundineae</taxon>
        <taxon>Arundo</taxon>
    </lineage>
</organism>
<accession>A0A0A9GMV7</accession>
<proteinExistence type="predicted"/>
<evidence type="ECO:0000313" key="1">
    <source>
        <dbReference type="EMBL" id="JAE26460.1"/>
    </source>
</evidence>
<protein>
    <submittedName>
        <fullName evidence="1">Uncharacterized protein</fullName>
    </submittedName>
</protein>
<dbReference type="AlphaFoldDB" id="A0A0A9GMV7"/>
<sequence>MQFCMDIMGGEKIRAVGIFVERKGLLERLIFTMISLKLVKFMQLWGKFLCSKRTPKLGRQFGKHKERKSNGEHLPYHF</sequence>
<reference evidence="1" key="2">
    <citation type="journal article" date="2015" name="Data Brief">
        <title>Shoot transcriptome of the giant reed, Arundo donax.</title>
        <authorList>
            <person name="Barrero R.A."/>
            <person name="Guerrero F.D."/>
            <person name="Moolhuijzen P."/>
            <person name="Goolsby J.A."/>
            <person name="Tidwell J."/>
            <person name="Bellgard S.E."/>
            <person name="Bellgard M.I."/>
        </authorList>
    </citation>
    <scope>NUCLEOTIDE SEQUENCE</scope>
    <source>
        <tissue evidence="1">Shoot tissue taken approximately 20 cm above the soil surface</tissue>
    </source>
</reference>
<reference evidence="1" key="1">
    <citation type="submission" date="2014-09" db="EMBL/GenBank/DDBJ databases">
        <authorList>
            <person name="Magalhaes I.L.F."/>
            <person name="Oliveira U."/>
            <person name="Santos F.R."/>
            <person name="Vidigal T.H.D.A."/>
            <person name="Brescovit A.D."/>
            <person name="Santos A.J."/>
        </authorList>
    </citation>
    <scope>NUCLEOTIDE SEQUENCE</scope>
    <source>
        <tissue evidence="1">Shoot tissue taken approximately 20 cm above the soil surface</tissue>
    </source>
</reference>